<evidence type="ECO:0000313" key="2">
    <source>
        <dbReference type="Proteomes" id="UP001162992"/>
    </source>
</evidence>
<name>A0ACC2CL69_DIPCM</name>
<protein>
    <submittedName>
        <fullName evidence="1">Uncharacterized protein</fullName>
    </submittedName>
</protein>
<keyword evidence="2" id="KW-1185">Reference proteome</keyword>
<gene>
    <name evidence="1" type="ORF">O6H91_09G006900</name>
</gene>
<dbReference type="EMBL" id="CM055100">
    <property type="protein sequence ID" value="KAJ7542693.1"/>
    <property type="molecule type" value="Genomic_DNA"/>
</dbReference>
<sequence length="400" mass="44665">MDMGTSQAGCFLFIIALTWLCAAQPSSLFQDNSLEEDFREWLAFIHATSDSSASSMFEQFVQSTHTSENKAGSSDIVSDHVLGKLNKKLADAEKNKRLIMVSQDGSGDFKTITEGLLAVPSKNRIRTIIYIKAGIYSEKIEIPRKKPFITLLGDGESMTIITGNATAGDSVYQFRKVSYVRTYGSATVGVNSQYFIAKNIRFENTAPAPNPGDIGRQAVAFRISGDNAAIYNCSFYGYQDTLYDHAGRHYFKNCFIQGSIDFIFGYGRSLYMNSQLHSVANEFGSITAQKRNDTILSSGFSFVNCCITGSGNVYLGRAWGDRSRVVYSFTYMDNIILPQGWFNWGDPTRNKTVYYAQYKCSGPGASPDRRVPWARELTFEEVQPFLSISFINGKTWLQEL</sequence>
<reference evidence="2" key="1">
    <citation type="journal article" date="2024" name="Proc. Natl. Acad. Sci. U.S.A.">
        <title>Extraordinary preservation of gene collinearity over three hundred million years revealed in homosporous lycophytes.</title>
        <authorList>
            <person name="Li C."/>
            <person name="Wickell D."/>
            <person name="Kuo L.Y."/>
            <person name="Chen X."/>
            <person name="Nie B."/>
            <person name="Liao X."/>
            <person name="Peng D."/>
            <person name="Ji J."/>
            <person name="Jenkins J."/>
            <person name="Williams M."/>
            <person name="Shu S."/>
            <person name="Plott C."/>
            <person name="Barry K."/>
            <person name="Rajasekar S."/>
            <person name="Grimwood J."/>
            <person name="Han X."/>
            <person name="Sun S."/>
            <person name="Hou Z."/>
            <person name="He W."/>
            <person name="Dai G."/>
            <person name="Sun C."/>
            <person name="Schmutz J."/>
            <person name="Leebens-Mack J.H."/>
            <person name="Li F.W."/>
            <person name="Wang L."/>
        </authorList>
    </citation>
    <scope>NUCLEOTIDE SEQUENCE [LARGE SCALE GENOMIC DNA]</scope>
    <source>
        <strain evidence="2">cv. PW_Plant_1</strain>
    </source>
</reference>
<proteinExistence type="predicted"/>
<evidence type="ECO:0000313" key="1">
    <source>
        <dbReference type="EMBL" id="KAJ7542693.1"/>
    </source>
</evidence>
<organism evidence="1 2">
    <name type="scientific">Diphasiastrum complanatum</name>
    <name type="common">Issler's clubmoss</name>
    <name type="synonym">Lycopodium complanatum</name>
    <dbReference type="NCBI Taxonomy" id="34168"/>
    <lineage>
        <taxon>Eukaryota</taxon>
        <taxon>Viridiplantae</taxon>
        <taxon>Streptophyta</taxon>
        <taxon>Embryophyta</taxon>
        <taxon>Tracheophyta</taxon>
        <taxon>Lycopodiopsida</taxon>
        <taxon>Lycopodiales</taxon>
        <taxon>Lycopodiaceae</taxon>
        <taxon>Lycopodioideae</taxon>
        <taxon>Diphasiastrum</taxon>
    </lineage>
</organism>
<dbReference type="Proteomes" id="UP001162992">
    <property type="component" value="Chromosome 9"/>
</dbReference>
<comment type="caution">
    <text evidence="1">The sequence shown here is derived from an EMBL/GenBank/DDBJ whole genome shotgun (WGS) entry which is preliminary data.</text>
</comment>
<accession>A0ACC2CL69</accession>